<reference evidence="2" key="1">
    <citation type="submission" date="2021-06" db="EMBL/GenBank/DDBJ databases">
        <title>Description of novel taxa of the family Lachnospiraceae.</title>
        <authorList>
            <person name="Chaplin A.V."/>
            <person name="Sokolova S.R."/>
            <person name="Pikina A.P."/>
            <person name="Korzhanova M."/>
            <person name="Belova V."/>
            <person name="Korostin D."/>
            <person name="Efimov B.A."/>
        </authorList>
    </citation>
    <scope>NUCLEOTIDE SEQUENCE</scope>
    <source>
        <strain evidence="2">ASD5720</strain>
    </source>
</reference>
<comment type="caution">
    <text evidence="2">The sequence shown here is derived from an EMBL/GenBank/DDBJ whole genome shotgun (WGS) entry which is preliminary data.</text>
</comment>
<keyword evidence="3" id="KW-1185">Reference proteome</keyword>
<proteinExistence type="predicted"/>
<evidence type="ECO:0000256" key="1">
    <source>
        <dbReference type="SAM" id="Phobius"/>
    </source>
</evidence>
<feature type="transmembrane region" description="Helical" evidence="1">
    <location>
        <begin position="43"/>
        <end position="63"/>
    </location>
</feature>
<keyword evidence="1" id="KW-0472">Membrane</keyword>
<organism evidence="2 3">
    <name type="scientific">Diplocloster agilis</name>
    <dbReference type="NCBI Taxonomy" id="2850323"/>
    <lineage>
        <taxon>Bacteria</taxon>
        <taxon>Bacillati</taxon>
        <taxon>Bacillota</taxon>
        <taxon>Clostridia</taxon>
        <taxon>Lachnospirales</taxon>
        <taxon>Lachnospiraceae</taxon>
        <taxon>Diplocloster</taxon>
    </lineage>
</organism>
<sequence length="340" mass="37577">MKFEQDERIIKEHLGKVRTPEYDIQLALADRIRHPRRFAGKSVLILAAVMIGIFGLIGAGTYYEWKSFGFDGSVSDGSAAPTDTSLSEDTEFSSTVTQELSLDPSELQPGEVLIVTHLQDGSQSSANAACGVFRTDSEQALQDMLLLCSIPYAIPTQLPDGYVFDEAVVQFYADADMLNTPSESLTVEGEQEKTIRQAIKLPDGYQKNIQDIYVGYVNSSGEFIRMTISLAAASWNVSFGAPDTAYSEKLNLDGYNQALLICDESRKNGSYYSLAMNSDIPVVTAVNLMDLGRTERNAAAGIEDNREPFEETYDQLAYYIESSAIEKEELLRFVDGLQRP</sequence>
<evidence type="ECO:0000313" key="2">
    <source>
        <dbReference type="EMBL" id="MBU9736665.1"/>
    </source>
</evidence>
<gene>
    <name evidence="2" type="ORF">KTH89_08945</name>
</gene>
<keyword evidence="1" id="KW-0812">Transmembrane</keyword>
<dbReference type="AlphaFoldDB" id="A0A949NHU6"/>
<name>A0A949NHU6_9FIRM</name>
<protein>
    <submittedName>
        <fullName evidence="2">Uncharacterized protein</fullName>
    </submittedName>
</protein>
<dbReference type="RefSeq" id="WP_238721423.1">
    <property type="nucleotide sequence ID" value="NZ_JAHQCW010000012.1"/>
</dbReference>
<keyword evidence="1" id="KW-1133">Transmembrane helix</keyword>
<evidence type="ECO:0000313" key="3">
    <source>
        <dbReference type="Proteomes" id="UP000712157"/>
    </source>
</evidence>
<dbReference type="Proteomes" id="UP000712157">
    <property type="component" value="Unassembled WGS sequence"/>
</dbReference>
<accession>A0A949NHU6</accession>
<dbReference type="EMBL" id="JAHQCW010000012">
    <property type="protein sequence ID" value="MBU9736665.1"/>
    <property type="molecule type" value="Genomic_DNA"/>
</dbReference>